<dbReference type="EMBL" id="PGCK01000003">
    <property type="protein sequence ID" value="MCD1294269.1"/>
    <property type="molecule type" value="Genomic_DNA"/>
</dbReference>
<dbReference type="PANTHER" id="PTHR35090:SF2">
    <property type="entry name" value="ARSR FAMILY TRANSCRIPTIONAL REGULATOR"/>
    <property type="match status" value="1"/>
</dbReference>
<dbReference type="SUPFAM" id="SSF46785">
    <property type="entry name" value="Winged helix' DNA-binding domain"/>
    <property type="match status" value="1"/>
</dbReference>
<sequence length="245" mass="27562">MSQEKVEIYSTKKGIIAVDSPVKNRILQKLQERELSFEELIRVCGKAKSTMSVHLNDLLKMGLIYKRVDPVDRRKKYFGINSDLIVSSSPPVTLHYIKILNTVPSFKGDKYGFLRSLFHLIRCGMESYGIDTRPALKKIGHDVGSMLAPSFKSSKLPDLLNEVAAFWKEQGLGKVHAEMGVFPTIIVEDCFDCGTLPDVGRTECSLDEGILEAIIEERLKVKCSVDEIECHGTGHDHCKFEVKIF</sequence>
<comment type="caution">
    <text evidence="2">The sequence shown here is derived from an EMBL/GenBank/DDBJ whole genome shotgun (WGS) entry which is preliminary data.</text>
</comment>
<dbReference type="InterPro" id="IPR036390">
    <property type="entry name" value="WH_DNA-bd_sf"/>
</dbReference>
<keyword evidence="3" id="KW-1185">Reference proteome</keyword>
<reference evidence="2 3" key="1">
    <citation type="submission" date="2017-11" db="EMBL/GenBank/DDBJ databases">
        <title>Isolation and Characterization of Family Methanocellaceae Species from Potential Methane Hydrate Area Offshore Southwestern Taiwan.</title>
        <authorList>
            <person name="Zhang W.-L."/>
            <person name="Chen W.-C."/>
            <person name="Lai M.-C."/>
            <person name="Chen S.-C."/>
        </authorList>
    </citation>
    <scope>NUCLEOTIDE SEQUENCE [LARGE SCALE GENOMIC DNA]</scope>
    <source>
        <strain evidence="2 3">CWC-04</strain>
    </source>
</reference>
<evidence type="ECO:0000313" key="2">
    <source>
        <dbReference type="EMBL" id="MCD1294269.1"/>
    </source>
</evidence>
<dbReference type="Pfam" id="PF02830">
    <property type="entry name" value="V4R"/>
    <property type="match status" value="1"/>
</dbReference>
<gene>
    <name evidence="2" type="ORF">CUJ83_04565</name>
</gene>
<name>A0AAP2W6G9_9EURY</name>
<dbReference type="Gene3D" id="3.30.1380.20">
    <property type="entry name" value="Trafficking protein particle complex subunit 3"/>
    <property type="match status" value="1"/>
</dbReference>
<dbReference type="InterPro" id="IPR024096">
    <property type="entry name" value="NO_sig/Golgi_transp_ligand-bd"/>
</dbReference>
<proteinExistence type="predicted"/>
<dbReference type="InterPro" id="IPR001845">
    <property type="entry name" value="HTH_ArsR_DNA-bd_dom"/>
</dbReference>
<dbReference type="Proteomes" id="UP001320159">
    <property type="component" value="Unassembled WGS sequence"/>
</dbReference>
<dbReference type="Gene3D" id="1.10.10.10">
    <property type="entry name" value="Winged helix-like DNA-binding domain superfamily/Winged helix DNA-binding domain"/>
    <property type="match status" value="1"/>
</dbReference>
<dbReference type="CDD" id="cd00090">
    <property type="entry name" value="HTH_ARSR"/>
    <property type="match status" value="1"/>
</dbReference>
<dbReference type="InterPro" id="IPR004096">
    <property type="entry name" value="V4R"/>
</dbReference>
<evidence type="ECO:0000313" key="3">
    <source>
        <dbReference type="Proteomes" id="UP001320159"/>
    </source>
</evidence>
<accession>A0AAP2W6G9</accession>
<dbReference type="PANTHER" id="PTHR35090">
    <property type="entry name" value="DNA-DIRECTED RNA POLYMERASE SUBUNIT I"/>
    <property type="match status" value="1"/>
</dbReference>
<feature type="domain" description="4-vinyl reductase 4VR" evidence="1">
    <location>
        <begin position="182"/>
        <end position="244"/>
    </location>
</feature>
<evidence type="ECO:0000259" key="1">
    <source>
        <dbReference type="SMART" id="SM00989"/>
    </source>
</evidence>
<dbReference type="InterPro" id="IPR036388">
    <property type="entry name" value="WH-like_DNA-bd_sf"/>
</dbReference>
<dbReference type="GO" id="GO:0003700">
    <property type="term" value="F:DNA-binding transcription factor activity"/>
    <property type="evidence" value="ECO:0007669"/>
    <property type="project" value="InterPro"/>
</dbReference>
<dbReference type="InterPro" id="IPR011991">
    <property type="entry name" value="ArsR-like_HTH"/>
</dbReference>
<dbReference type="SMART" id="SM00989">
    <property type="entry name" value="V4R"/>
    <property type="match status" value="1"/>
</dbReference>
<dbReference type="Pfam" id="PF01022">
    <property type="entry name" value="HTH_5"/>
    <property type="match status" value="1"/>
</dbReference>
<protein>
    <submittedName>
        <fullName evidence="2">Transcriptional regulator</fullName>
    </submittedName>
</protein>
<dbReference type="SUPFAM" id="SSF111126">
    <property type="entry name" value="Ligand-binding domain in the NO signalling and Golgi transport"/>
    <property type="match status" value="1"/>
</dbReference>
<dbReference type="AlphaFoldDB" id="A0AAP2W6G9"/>
<organism evidence="2 3">
    <name type="scientific">Methanooceanicella nereidis</name>
    <dbReference type="NCBI Taxonomy" id="2052831"/>
    <lineage>
        <taxon>Archaea</taxon>
        <taxon>Methanobacteriati</taxon>
        <taxon>Methanobacteriota</taxon>
        <taxon>Stenosarchaea group</taxon>
        <taxon>Methanomicrobia</taxon>
        <taxon>Methanocellales</taxon>
        <taxon>Methanocellaceae</taxon>
        <taxon>Methanooceanicella</taxon>
    </lineage>
</organism>